<dbReference type="Pfam" id="PF04672">
    <property type="entry name" value="Methyltransf_19"/>
    <property type="match status" value="1"/>
</dbReference>
<name>A0A5R9G0E4_9ACTN</name>
<dbReference type="GO" id="GO:0032259">
    <property type="term" value="P:methylation"/>
    <property type="evidence" value="ECO:0007669"/>
    <property type="project" value="UniProtKB-KW"/>
</dbReference>
<keyword evidence="1" id="KW-0489">Methyltransferase</keyword>
<dbReference type="AlphaFoldDB" id="A0A5R9G0E4"/>
<comment type="caution">
    <text evidence="1">The sequence shown here is derived from an EMBL/GenBank/DDBJ whole genome shotgun (WGS) entry which is preliminary data.</text>
</comment>
<sequence>MTRDSSGPDTVALSKIDSAVPNSARVWKYWLGGKDNYPVDEAAGEAFREVFPGITDLARGSRAFLGRAVRHLAGEAGVRQFLDIGTGLPTADNTHEIAQRMAPDARIVYVDNDPLVLAHAKALLTGTREGVTEYVDADLHDPGTVLREAAGTLDFTQPVALTLMQVSGHVADYDEARAIVSALMGALPSGSYFAFNDSVDTNAANVEATRLYNESGAAPYYLRSPQQLAGFFDGLELLEPGVVPIADWRPDVATTAAVGGEVIALGGVGRKP</sequence>
<gene>
    <name evidence="1" type="ORF">FE633_08975</name>
</gene>
<dbReference type="Proteomes" id="UP000305906">
    <property type="component" value="Unassembled WGS sequence"/>
</dbReference>
<dbReference type="EMBL" id="VBZC01000008">
    <property type="protein sequence ID" value="TLS46443.1"/>
    <property type="molecule type" value="Genomic_DNA"/>
</dbReference>
<evidence type="ECO:0000313" key="1">
    <source>
        <dbReference type="EMBL" id="TLS46443.1"/>
    </source>
</evidence>
<keyword evidence="2" id="KW-1185">Reference proteome</keyword>
<organism evidence="1 2">
    <name type="scientific">Streptomyces montanus</name>
    <dbReference type="NCBI Taxonomy" id="2580423"/>
    <lineage>
        <taxon>Bacteria</taxon>
        <taxon>Bacillati</taxon>
        <taxon>Actinomycetota</taxon>
        <taxon>Actinomycetes</taxon>
        <taxon>Kitasatosporales</taxon>
        <taxon>Streptomycetaceae</taxon>
        <taxon>Streptomyces</taxon>
    </lineage>
</organism>
<keyword evidence="1" id="KW-0808">Transferase</keyword>
<proteinExistence type="predicted"/>
<dbReference type="PIRSF" id="PIRSF017393">
    <property type="entry name" value="MTase_SAV2177"/>
    <property type="match status" value="1"/>
</dbReference>
<dbReference type="GO" id="GO:0008168">
    <property type="term" value="F:methyltransferase activity"/>
    <property type="evidence" value="ECO:0007669"/>
    <property type="project" value="UniProtKB-KW"/>
</dbReference>
<dbReference type="InterPro" id="IPR029063">
    <property type="entry name" value="SAM-dependent_MTases_sf"/>
</dbReference>
<dbReference type="RefSeq" id="WP_138044573.1">
    <property type="nucleotide sequence ID" value="NZ_VBZC01000008.1"/>
</dbReference>
<reference evidence="1 2" key="1">
    <citation type="submission" date="2019-05" db="EMBL/GenBank/DDBJ databases">
        <title>Streptomyces sp. NEAU-C151, a novel actinomycete isolated from soil.</title>
        <authorList>
            <person name="Han L."/>
            <person name="Jiang H."/>
        </authorList>
    </citation>
    <scope>NUCLEOTIDE SEQUENCE [LARGE SCALE GENOMIC DNA]</scope>
    <source>
        <strain evidence="1 2">NEAU-C151</strain>
    </source>
</reference>
<accession>A0A5R9G0E4</accession>
<evidence type="ECO:0000313" key="2">
    <source>
        <dbReference type="Proteomes" id="UP000305906"/>
    </source>
</evidence>
<dbReference type="InterPro" id="IPR006764">
    <property type="entry name" value="SAM_dep_MeTrfase_SAV2177_type"/>
</dbReference>
<protein>
    <submittedName>
        <fullName evidence="1">SAM-dependent methyltransferase</fullName>
    </submittedName>
</protein>
<dbReference type="Gene3D" id="3.40.50.150">
    <property type="entry name" value="Vaccinia Virus protein VP39"/>
    <property type="match status" value="1"/>
</dbReference>
<dbReference type="SUPFAM" id="SSF53335">
    <property type="entry name" value="S-adenosyl-L-methionine-dependent methyltransferases"/>
    <property type="match status" value="1"/>
</dbReference>